<reference evidence="1 2" key="1">
    <citation type="submission" date="2016-11" db="EMBL/GenBank/DDBJ databases">
        <authorList>
            <person name="Jaros S."/>
            <person name="Januszkiewicz K."/>
            <person name="Wedrychowicz H."/>
        </authorList>
    </citation>
    <scope>NUCLEOTIDE SEQUENCE [LARGE SCALE GENOMIC DNA]</scope>
    <source>
        <strain evidence="1 2">DSM 29589</strain>
    </source>
</reference>
<dbReference type="InterPro" id="IPR007375">
    <property type="entry name" value="SoxG"/>
</dbReference>
<keyword evidence="2" id="KW-1185">Reference proteome</keyword>
<dbReference type="Gene3D" id="3.30.70.1520">
    <property type="entry name" value="Heterotetrameric sarcosine oxidase"/>
    <property type="match status" value="1"/>
</dbReference>
<dbReference type="AlphaFoldDB" id="A0A1M7EFU1"/>
<accession>A0A1M7EFU1</accession>
<evidence type="ECO:0000313" key="2">
    <source>
        <dbReference type="Proteomes" id="UP000183974"/>
    </source>
</evidence>
<dbReference type="Proteomes" id="UP000183974">
    <property type="component" value="Unassembled WGS sequence"/>
</dbReference>
<name>A0A1M7EFU1_9RHOB</name>
<dbReference type="SUPFAM" id="SSF103025">
    <property type="entry name" value="Folate-binding domain"/>
    <property type="match status" value="1"/>
</dbReference>
<dbReference type="EMBL" id="FRBR01000007">
    <property type="protein sequence ID" value="SHL90593.1"/>
    <property type="molecule type" value="Genomic_DNA"/>
</dbReference>
<organism evidence="1 2">
    <name type="scientific">Roseovarius pacificus</name>
    <dbReference type="NCBI Taxonomy" id="337701"/>
    <lineage>
        <taxon>Bacteria</taxon>
        <taxon>Pseudomonadati</taxon>
        <taxon>Pseudomonadota</taxon>
        <taxon>Alphaproteobacteria</taxon>
        <taxon>Rhodobacterales</taxon>
        <taxon>Roseobacteraceae</taxon>
        <taxon>Roseovarius</taxon>
    </lineage>
</organism>
<dbReference type="Pfam" id="PF04268">
    <property type="entry name" value="SoxG"/>
    <property type="match status" value="1"/>
</dbReference>
<dbReference type="STRING" id="337701.SAMN05444398_10754"/>
<gene>
    <name evidence="1" type="ORF">SAMN05444398_10754</name>
</gene>
<evidence type="ECO:0000313" key="1">
    <source>
        <dbReference type="EMBL" id="SHL90593.1"/>
    </source>
</evidence>
<dbReference type="RefSeq" id="WP_073035179.1">
    <property type="nucleotide sequence ID" value="NZ_BMLR01000007.1"/>
</dbReference>
<dbReference type="Gene3D" id="3.30.1360.120">
    <property type="entry name" value="Probable tRNA modification gtpase trme, domain 1"/>
    <property type="match status" value="1"/>
</dbReference>
<dbReference type="InterPro" id="IPR027266">
    <property type="entry name" value="TrmE/GcvT-like"/>
</dbReference>
<dbReference type="OrthoDB" id="9814782at2"/>
<protein>
    <submittedName>
        <fullName evidence="1">Sarcosine oxidase subunit gamma</fullName>
    </submittedName>
</protein>
<proteinExistence type="predicted"/>
<sequence>MSEAVSALKGASFDGIVTVEEMGLQGMITLRGDLASPEMKKAVKDATGLNVPEQGHIAGEGGNWVAWMSPDELLLIVAYESVSDTEASLRDALSKVHHLAVNVSDTRAMFRLSGNGALVREAIAKLCPVDMRTEAFAPGQFRRSRMAQVPAAIWMPDESSVQVVCFRSVAEYAFNLLKGAAAPGSEVSLFS</sequence>